<dbReference type="EMBL" id="PGTM01000363">
    <property type="protein sequence ID" value="PJF34499.1"/>
    <property type="molecule type" value="Genomic_DNA"/>
</dbReference>
<feature type="transmembrane region" description="Helical" evidence="1">
    <location>
        <begin position="190"/>
        <end position="213"/>
    </location>
</feature>
<name>A0A2M8PAB9_9CHLR</name>
<dbReference type="Proteomes" id="UP000229681">
    <property type="component" value="Unassembled WGS sequence"/>
</dbReference>
<feature type="transmembrane region" description="Helical" evidence="1">
    <location>
        <begin position="71"/>
        <end position="89"/>
    </location>
</feature>
<feature type="transmembrane region" description="Helical" evidence="1">
    <location>
        <begin position="295"/>
        <end position="313"/>
    </location>
</feature>
<evidence type="ECO:0000313" key="2">
    <source>
        <dbReference type="EMBL" id="PJF34499.1"/>
    </source>
</evidence>
<accession>A0A2M8PAB9</accession>
<dbReference type="AlphaFoldDB" id="A0A2M8PAB9"/>
<feature type="transmembrane region" description="Helical" evidence="1">
    <location>
        <begin position="96"/>
        <end position="115"/>
    </location>
</feature>
<keyword evidence="1" id="KW-0472">Membrane</keyword>
<keyword evidence="1" id="KW-1133">Transmembrane helix</keyword>
<gene>
    <name evidence="2" type="ORF">CUN49_15355</name>
</gene>
<proteinExistence type="predicted"/>
<comment type="caution">
    <text evidence="2">The sequence shown here is derived from an EMBL/GenBank/DDBJ whole genome shotgun (WGS) entry which is preliminary data.</text>
</comment>
<feature type="transmembrane region" description="Helical" evidence="1">
    <location>
        <begin position="319"/>
        <end position="340"/>
    </location>
</feature>
<evidence type="ECO:0000313" key="3">
    <source>
        <dbReference type="Proteomes" id="UP000229681"/>
    </source>
</evidence>
<feature type="non-terminal residue" evidence="2">
    <location>
        <position position="354"/>
    </location>
</feature>
<keyword evidence="1" id="KW-0812">Transmembrane</keyword>
<sequence>MIVCLAAVLRLQNLEAIEHNVDHAYPIWQALNTLERGTLPVIGQGTSVLFANPALTGYLYLPALLLVRSPYAPYVLVIALNTLAVWLAYRAIRQLWDETAALIGAFLLAINPWVIEYSRTTWVQALLPFFACLTFALFVPVWLGKAARPQRRFWQGSAALAAMTQTYLLAFAALVPVALLSLIFRRRVGWRALLIGAAILLIPTLIYGAGLLSDSTRTLARLRDFTARPAALSAEALSHTLRLLTGREYAAARGLAAPIQDAALRHQLSELGHGALIGTLLIGTFVALRQRRETAIIALIWSGAPTLMMSYVSQAVHPFYLLLTLPALQALAGIGTAELARSIIKMRLARQVTL</sequence>
<feature type="transmembrane region" description="Helical" evidence="1">
    <location>
        <begin position="164"/>
        <end position="184"/>
    </location>
</feature>
<organism evidence="2 3">
    <name type="scientific">Candidatus Thermofonsia Clade 1 bacterium</name>
    <dbReference type="NCBI Taxonomy" id="2364210"/>
    <lineage>
        <taxon>Bacteria</taxon>
        <taxon>Bacillati</taxon>
        <taxon>Chloroflexota</taxon>
        <taxon>Candidatus Thermofontia</taxon>
        <taxon>Candidatus Thermofonsia Clade 1</taxon>
    </lineage>
</organism>
<protein>
    <recommendedName>
        <fullName evidence="4">Glycosyltransferase RgtA/B/C/D-like domain-containing protein</fullName>
    </recommendedName>
</protein>
<reference evidence="2 3" key="1">
    <citation type="submission" date="2017-11" db="EMBL/GenBank/DDBJ databases">
        <title>Evolution of Phototrophy in the Chloroflexi Phylum Driven by Horizontal Gene Transfer.</title>
        <authorList>
            <person name="Ward L.M."/>
            <person name="Hemp J."/>
            <person name="Shih P.M."/>
            <person name="Mcglynn S.E."/>
            <person name="Fischer W."/>
        </authorList>
    </citation>
    <scope>NUCLEOTIDE SEQUENCE [LARGE SCALE GENOMIC DNA]</scope>
    <source>
        <strain evidence="2">JP3_13</strain>
    </source>
</reference>
<evidence type="ECO:0000256" key="1">
    <source>
        <dbReference type="SAM" id="Phobius"/>
    </source>
</evidence>
<feature type="transmembrane region" description="Helical" evidence="1">
    <location>
        <begin position="121"/>
        <end position="143"/>
    </location>
</feature>
<evidence type="ECO:0008006" key="4">
    <source>
        <dbReference type="Google" id="ProtNLM"/>
    </source>
</evidence>